<keyword evidence="3" id="KW-0732">Signal</keyword>
<evidence type="ECO:0000256" key="3">
    <source>
        <dbReference type="SAM" id="SignalP"/>
    </source>
</evidence>
<feature type="signal peptide" evidence="3">
    <location>
        <begin position="1"/>
        <end position="21"/>
    </location>
</feature>
<dbReference type="InterPro" id="IPR008922">
    <property type="entry name" value="Di-copper_centre_dom_sf"/>
</dbReference>
<dbReference type="AlphaFoldDB" id="A0A137P4I7"/>
<name>A0A137P4I7_CONC2</name>
<dbReference type="SUPFAM" id="SSF48056">
    <property type="entry name" value="Di-copper centre-containing domain"/>
    <property type="match status" value="1"/>
</dbReference>
<feature type="chain" id="PRO_5007294432" evidence="3">
    <location>
        <begin position="22"/>
        <end position="395"/>
    </location>
</feature>
<keyword evidence="1" id="KW-0479">Metal-binding</keyword>
<dbReference type="InterPro" id="IPR002227">
    <property type="entry name" value="Tyrosinase_Cu-bd"/>
</dbReference>
<organism evidence="6 7">
    <name type="scientific">Conidiobolus coronatus (strain ATCC 28846 / CBS 209.66 / NRRL 28638)</name>
    <name type="common">Delacroixia coronata</name>
    <dbReference type="NCBI Taxonomy" id="796925"/>
    <lineage>
        <taxon>Eukaryota</taxon>
        <taxon>Fungi</taxon>
        <taxon>Fungi incertae sedis</taxon>
        <taxon>Zoopagomycota</taxon>
        <taxon>Entomophthoromycotina</taxon>
        <taxon>Entomophthoromycetes</taxon>
        <taxon>Entomophthorales</taxon>
        <taxon>Ancylistaceae</taxon>
        <taxon>Conidiobolus</taxon>
    </lineage>
</organism>
<dbReference type="Proteomes" id="UP000070444">
    <property type="component" value="Unassembled WGS sequence"/>
</dbReference>
<evidence type="ECO:0000259" key="4">
    <source>
        <dbReference type="PROSITE" id="PS00497"/>
    </source>
</evidence>
<dbReference type="GO" id="GO:0016491">
    <property type="term" value="F:oxidoreductase activity"/>
    <property type="evidence" value="ECO:0007669"/>
    <property type="project" value="InterPro"/>
</dbReference>
<dbReference type="Pfam" id="PF00264">
    <property type="entry name" value="Tyrosinase"/>
    <property type="match status" value="1"/>
</dbReference>
<gene>
    <name evidence="6" type="ORF">CONCODRAFT_79084</name>
</gene>
<evidence type="ECO:0000256" key="2">
    <source>
        <dbReference type="ARBA" id="ARBA00023008"/>
    </source>
</evidence>
<dbReference type="OrthoDB" id="6132182at2759"/>
<sequence length="395" mass="44992">MKSFGAFFTSFISLLAIGANAQDNCPRLRARPNVNKMSQDSWNRYVNAVRQLNSGSRPNKWDQLANMHVQYYDQVHSHPLFLGWHRQFLYDLESALRQIDETVRLPYWDWSVNYSNINVDPVWGKYGKNGDNGNSDCVMQGSFGGMGVAYGSGTLRNGEKCSTRRNQFDNVISGSKPELEGLIDSSNDHDFWENFEYGSHGRFHNGIGYDFAGHASPSDPLFYAHHAFIDKIWFDRQNRHPEFTLTYPDVPLNTRLPGYNNVQIWQTLDPFSMCYTYIPDNFSWDNVRTSSVLPDVQVEQFSPIQLSPSVSSTNVTKVNEIKDEHAKDFVFKNAVAPNLNNAPQQGSDGCEIYPIPAPVSSEYIAHMGYSEPKVREIERKNALQLTELNKRCMAA</sequence>
<dbReference type="PANTHER" id="PTHR11474">
    <property type="entry name" value="TYROSINASE FAMILY MEMBER"/>
    <property type="match status" value="1"/>
</dbReference>
<dbReference type="PROSITE" id="PS00497">
    <property type="entry name" value="TYROSINASE_1"/>
    <property type="match status" value="1"/>
</dbReference>
<evidence type="ECO:0000313" key="7">
    <source>
        <dbReference type="Proteomes" id="UP000070444"/>
    </source>
</evidence>
<dbReference type="GO" id="GO:0046872">
    <property type="term" value="F:metal ion binding"/>
    <property type="evidence" value="ECO:0007669"/>
    <property type="project" value="UniProtKB-KW"/>
</dbReference>
<dbReference type="InterPro" id="IPR050316">
    <property type="entry name" value="Tyrosinase/Hemocyanin"/>
</dbReference>
<dbReference type="OMA" id="SEYIAHM"/>
<evidence type="ECO:0000259" key="5">
    <source>
        <dbReference type="PROSITE" id="PS00498"/>
    </source>
</evidence>
<feature type="domain" description="Tyrosinase copper-binding" evidence="5">
    <location>
        <begin position="219"/>
        <end position="230"/>
    </location>
</feature>
<dbReference type="EMBL" id="KQ964518">
    <property type="protein sequence ID" value="KXN69928.1"/>
    <property type="molecule type" value="Genomic_DNA"/>
</dbReference>
<accession>A0A137P4I7</accession>
<dbReference type="PANTHER" id="PTHR11474:SF126">
    <property type="entry name" value="TYROSINASE-LIKE PROTEIN TYR-1-RELATED"/>
    <property type="match status" value="1"/>
</dbReference>
<proteinExistence type="predicted"/>
<keyword evidence="2" id="KW-0186">Copper</keyword>
<reference evidence="6 7" key="1">
    <citation type="journal article" date="2015" name="Genome Biol. Evol.">
        <title>Phylogenomic analyses indicate that early fungi evolved digesting cell walls of algal ancestors of land plants.</title>
        <authorList>
            <person name="Chang Y."/>
            <person name="Wang S."/>
            <person name="Sekimoto S."/>
            <person name="Aerts A.L."/>
            <person name="Choi C."/>
            <person name="Clum A."/>
            <person name="LaButti K.M."/>
            <person name="Lindquist E.A."/>
            <person name="Yee Ngan C."/>
            <person name="Ohm R.A."/>
            <person name="Salamov A.A."/>
            <person name="Grigoriev I.V."/>
            <person name="Spatafora J.W."/>
            <person name="Berbee M.L."/>
        </authorList>
    </citation>
    <scope>NUCLEOTIDE SEQUENCE [LARGE SCALE GENOMIC DNA]</scope>
    <source>
        <strain evidence="6 7">NRRL 28638</strain>
    </source>
</reference>
<dbReference type="PROSITE" id="PS00498">
    <property type="entry name" value="TYROSINASE_2"/>
    <property type="match status" value="1"/>
</dbReference>
<keyword evidence="7" id="KW-1185">Reference proteome</keyword>
<feature type="domain" description="Tyrosinase copper-binding" evidence="4">
    <location>
        <begin position="76"/>
        <end position="93"/>
    </location>
</feature>
<dbReference type="Gene3D" id="1.10.1280.10">
    <property type="entry name" value="Di-copper center containing domain from catechol oxidase"/>
    <property type="match status" value="1"/>
</dbReference>
<evidence type="ECO:0000313" key="6">
    <source>
        <dbReference type="EMBL" id="KXN69928.1"/>
    </source>
</evidence>
<evidence type="ECO:0000256" key="1">
    <source>
        <dbReference type="ARBA" id="ARBA00022723"/>
    </source>
</evidence>
<dbReference type="PRINTS" id="PR00092">
    <property type="entry name" value="TYROSINASE"/>
</dbReference>
<protein>
    <submittedName>
        <fullName evidence="6">Di-copper centre-containing protein</fullName>
    </submittedName>
</protein>